<evidence type="ECO:0000256" key="6">
    <source>
        <dbReference type="SAM" id="Phobius"/>
    </source>
</evidence>
<keyword evidence="4 6" id="KW-1133">Transmembrane helix</keyword>
<feature type="transmembrane region" description="Helical" evidence="6">
    <location>
        <begin position="414"/>
        <end position="434"/>
    </location>
</feature>
<dbReference type="RefSeq" id="WP_374728620.1">
    <property type="nucleotide sequence ID" value="NZ_FCOC02000006.1"/>
</dbReference>
<feature type="transmembrane region" description="Helical" evidence="6">
    <location>
        <begin position="348"/>
        <end position="368"/>
    </location>
</feature>
<feature type="transmembrane region" description="Helical" evidence="6">
    <location>
        <begin position="154"/>
        <end position="177"/>
    </location>
</feature>
<dbReference type="PANTHER" id="PTHR43791:SF36">
    <property type="entry name" value="TRANSPORTER, PUTATIVE (AFU_ORTHOLOGUE AFUA_6G08340)-RELATED"/>
    <property type="match status" value="1"/>
</dbReference>
<dbReference type="Gene3D" id="1.20.1250.20">
    <property type="entry name" value="MFS general substrate transporter like domains"/>
    <property type="match status" value="2"/>
</dbReference>
<evidence type="ECO:0000259" key="7">
    <source>
        <dbReference type="PROSITE" id="PS50850"/>
    </source>
</evidence>
<proteinExistence type="predicted"/>
<dbReference type="EMBL" id="FCOC02000006">
    <property type="protein sequence ID" value="SAL30771.1"/>
    <property type="molecule type" value="Genomic_DNA"/>
</dbReference>
<feature type="transmembrane region" description="Helical" evidence="6">
    <location>
        <begin position="257"/>
        <end position="278"/>
    </location>
</feature>
<feature type="domain" description="Major facilitator superfamily (MFS) profile" evidence="7">
    <location>
        <begin position="30"/>
        <end position="438"/>
    </location>
</feature>
<protein>
    <submittedName>
        <fullName evidence="8">Major facilitator transporter</fullName>
    </submittedName>
</protein>
<feature type="transmembrane region" description="Helical" evidence="6">
    <location>
        <begin position="68"/>
        <end position="88"/>
    </location>
</feature>
<comment type="subcellular location">
    <subcellularLocation>
        <location evidence="1">Membrane</location>
        <topology evidence="1">Multi-pass membrane protein</topology>
    </subcellularLocation>
</comment>
<feature type="transmembrane region" description="Helical" evidence="6">
    <location>
        <begin position="125"/>
        <end position="142"/>
    </location>
</feature>
<feature type="transmembrane region" description="Helical" evidence="6">
    <location>
        <begin position="100"/>
        <end position="119"/>
    </location>
</feature>
<evidence type="ECO:0000256" key="4">
    <source>
        <dbReference type="ARBA" id="ARBA00022989"/>
    </source>
</evidence>
<dbReference type="AlphaFoldDB" id="A0A158GG03"/>
<evidence type="ECO:0000313" key="9">
    <source>
        <dbReference type="Proteomes" id="UP000054893"/>
    </source>
</evidence>
<dbReference type="SUPFAM" id="SSF103473">
    <property type="entry name" value="MFS general substrate transporter"/>
    <property type="match status" value="1"/>
</dbReference>
<dbReference type="CDD" id="cd17319">
    <property type="entry name" value="MFS_ExuT_GudP_like"/>
    <property type="match status" value="1"/>
</dbReference>
<sequence>MSPVTPDTSVMPSAPAYDADRAYAKITRRLIPFLFLCYVFAFLDRINIGIAQLDMKQDVGFSDLTYSIGAGIFFLGYVLMEVPSNLLLARIGVKKTFSRIMILWGIVAAATAFVTLPVHLYSVRFLLGLSEAGLYPGVIFYLTRWYPVERRAKVIAIFTCATGIAGLFGGPMSGWLVTHMNGFHGMHGWQWMFIVQGLPASVLGVAAYFYLDNSPEEAKWLTAPEKKMIVDDLRKSSSFGSGHAEHTFARALRDPRVYLMGFVWFSQIAGVFAIGFWLPTLIKNSGVSNPLAIGGYSAIPYFVSWVALILLNRHSDRTMERRWHCGGAMIAGAIGLVAASLLAGNLALSLIALSVATAGILAPNPLIWAISTDYIRGSGAAGGVAIINCVGLLGGFVSPMIIGSIKTMTGSMVGGLGAIALLMVIGSLAVILFAPQTRAMQAKSGDEPEADAGHSANAAIQ</sequence>
<feature type="transmembrane region" description="Helical" evidence="6">
    <location>
        <begin position="189"/>
        <end position="211"/>
    </location>
</feature>
<evidence type="ECO:0000256" key="1">
    <source>
        <dbReference type="ARBA" id="ARBA00004141"/>
    </source>
</evidence>
<feature type="transmembrane region" description="Helical" evidence="6">
    <location>
        <begin position="290"/>
        <end position="311"/>
    </location>
</feature>
<feature type="transmembrane region" description="Helical" evidence="6">
    <location>
        <begin position="380"/>
        <end position="402"/>
    </location>
</feature>
<evidence type="ECO:0000256" key="5">
    <source>
        <dbReference type="ARBA" id="ARBA00023136"/>
    </source>
</evidence>
<keyword evidence="3 6" id="KW-0812">Transmembrane</keyword>
<reference evidence="8 9" key="1">
    <citation type="submission" date="2016-01" db="EMBL/GenBank/DDBJ databases">
        <authorList>
            <person name="Oliw E.H."/>
        </authorList>
    </citation>
    <scope>NUCLEOTIDE SEQUENCE [LARGE SCALE GENOMIC DNA]</scope>
    <source>
        <strain evidence="8">LMG 22029</strain>
    </source>
</reference>
<dbReference type="Proteomes" id="UP000054893">
    <property type="component" value="Unassembled WGS sequence"/>
</dbReference>
<dbReference type="InterPro" id="IPR020846">
    <property type="entry name" value="MFS_dom"/>
</dbReference>
<dbReference type="FunFam" id="1.20.1250.20:FF:000018">
    <property type="entry name" value="MFS transporter permease"/>
    <property type="match status" value="1"/>
</dbReference>
<accession>A0A158GG03</accession>
<dbReference type="PANTHER" id="PTHR43791">
    <property type="entry name" value="PERMEASE-RELATED"/>
    <property type="match status" value="1"/>
</dbReference>
<dbReference type="GO" id="GO:0022857">
    <property type="term" value="F:transmembrane transporter activity"/>
    <property type="evidence" value="ECO:0007669"/>
    <property type="project" value="InterPro"/>
</dbReference>
<organism evidence="8 9">
    <name type="scientific">Caballeronia sordidicola</name>
    <name type="common">Burkholderia sordidicola</name>
    <dbReference type="NCBI Taxonomy" id="196367"/>
    <lineage>
        <taxon>Bacteria</taxon>
        <taxon>Pseudomonadati</taxon>
        <taxon>Pseudomonadota</taxon>
        <taxon>Betaproteobacteria</taxon>
        <taxon>Burkholderiales</taxon>
        <taxon>Burkholderiaceae</taxon>
        <taxon>Caballeronia</taxon>
    </lineage>
</organism>
<dbReference type="PROSITE" id="PS50850">
    <property type="entry name" value="MFS"/>
    <property type="match status" value="1"/>
</dbReference>
<feature type="transmembrane region" description="Helical" evidence="6">
    <location>
        <begin position="30"/>
        <end position="48"/>
    </location>
</feature>
<evidence type="ECO:0000256" key="3">
    <source>
        <dbReference type="ARBA" id="ARBA00022692"/>
    </source>
</evidence>
<keyword evidence="2" id="KW-0813">Transport</keyword>
<keyword evidence="5 6" id="KW-0472">Membrane</keyword>
<name>A0A158GG03_CABSO</name>
<gene>
    <name evidence="8" type="ORF">AWB64_02743</name>
</gene>
<dbReference type="Pfam" id="PF07690">
    <property type="entry name" value="MFS_1"/>
    <property type="match status" value="1"/>
</dbReference>
<dbReference type="GO" id="GO:0016020">
    <property type="term" value="C:membrane"/>
    <property type="evidence" value="ECO:0007669"/>
    <property type="project" value="UniProtKB-SubCell"/>
</dbReference>
<feature type="transmembrane region" description="Helical" evidence="6">
    <location>
        <begin position="323"/>
        <end position="342"/>
    </location>
</feature>
<evidence type="ECO:0000313" key="8">
    <source>
        <dbReference type="EMBL" id="SAL30771.1"/>
    </source>
</evidence>
<dbReference type="InterPro" id="IPR011701">
    <property type="entry name" value="MFS"/>
</dbReference>
<dbReference type="InterPro" id="IPR036259">
    <property type="entry name" value="MFS_trans_sf"/>
</dbReference>
<evidence type="ECO:0000256" key="2">
    <source>
        <dbReference type="ARBA" id="ARBA00022448"/>
    </source>
</evidence>